<name>A0ABP0AAP4_PIPNA</name>
<organism evidence="1 2">
    <name type="scientific">Pipistrellus nathusii</name>
    <name type="common">Nathusius' pipistrelle</name>
    <dbReference type="NCBI Taxonomy" id="59473"/>
    <lineage>
        <taxon>Eukaryota</taxon>
        <taxon>Metazoa</taxon>
        <taxon>Chordata</taxon>
        <taxon>Craniata</taxon>
        <taxon>Vertebrata</taxon>
        <taxon>Euteleostomi</taxon>
        <taxon>Mammalia</taxon>
        <taxon>Eutheria</taxon>
        <taxon>Laurasiatheria</taxon>
        <taxon>Chiroptera</taxon>
        <taxon>Yangochiroptera</taxon>
        <taxon>Vespertilionidae</taxon>
        <taxon>Pipistrellus</taxon>
    </lineage>
</organism>
<proteinExistence type="predicted"/>
<reference evidence="1" key="1">
    <citation type="submission" date="2023-12" db="EMBL/GenBank/DDBJ databases">
        <authorList>
            <person name="Brown T."/>
        </authorList>
    </citation>
    <scope>NUCLEOTIDE SEQUENCE</scope>
</reference>
<keyword evidence="2" id="KW-1185">Reference proteome</keyword>
<sequence>MWADGQMNILWNAAKGSCHYRGSFHNIELNDSQRSPAEVAGTQCFWPHCVFEHVNHSLLTSSLLSLAGRVKMALLIQCVPLPLFSLIKPQAPDQPKPVFP</sequence>
<dbReference type="Proteomes" id="UP001314169">
    <property type="component" value="Chromosome 6"/>
</dbReference>
<dbReference type="EMBL" id="OY882863">
    <property type="protein sequence ID" value="CAK6446919.1"/>
    <property type="molecule type" value="Genomic_DNA"/>
</dbReference>
<evidence type="ECO:0000313" key="1">
    <source>
        <dbReference type="EMBL" id="CAK6446919.1"/>
    </source>
</evidence>
<accession>A0ABP0AAP4</accession>
<protein>
    <submittedName>
        <fullName evidence="1">Uncharacterized protein</fullName>
    </submittedName>
</protein>
<evidence type="ECO:0000313" key="2">
    <source>
        <dbReference type="Proteomes" id="UP001314169"/>
    </source>
</evidence>
<gene>
    <name evidence="1" type="ORF">MPIPNATIZW_LOCUS15225</name>
</gene>